<evidence type="ECO:0000313" key="12">
    <source>
        <dbReference type="EMBL" id="GME79185.1"/>
    </source>
</evidence>
<dbReference type="InterPro" id="IPR037129">
    <property type="entry name" value="XPA_sf"/>
</dbReference>
<feature type="compositionally biased region" description="Basic and acidic residues" evidence="10">
    <location>
        <begin position="32"/>
        <end position="42"/>
    </location>
</feature>
<keyword evidence="13" id="KW-1185">Reference proteome</keyword>
<dbReference type="GO" id="GO:0003684">
    <property type="term" value="F:damaged DNA binding"/>
    <property type="evidence" value="ECO:0007669"/>
    <property type="project" value="InterPro"/>
</dbReference>
<keyword evidence="6" id="KW-0862">Zinc</keyword>
<dbReference type="PANTHER" id="PTHR10142">
    <property type="entry name" value="DNA REPAIR PROTEIN COMPLEMENTING XP-A CELLS"/>
    <property type="match status" value="1"/>
</dbReference>
<keyword evidence="5" id="KW-0863">Zinc-finger</keyword>
<name>A0A9W6T7C6_CANBO</name>
<reference evidence="12" key="1">
    <citation type="submission" date="2023-04" db="EMBL/GenBank/DDBJ databases">
        <title>Candida boidinii NBRC 10035.</title>
        <authorList>
            <person name="Ichikawa N."/>
            <person name="Sato H."/>
            <person name="Tonouchi N."/>
        </authorList>
    </citation>
    <scope>NUCLEOTIDE SEQUENCE</scope>
    <source>
        <strain evidence="12">NBRC 10035</strain>
    </source>
</reference>
<dbReference type="InterPro" id="IPR022652">
    <property type="entry name" value="Znf_XPA_CS"/>
</dbReference>
<proteinExistence type="inferred from homology"/>
<protein>
    <submittedName>
        <fullName evidence="12">Unnamed protein product</fullName>
    </submittedName>
</protein>
<dbReference type="Pfam" id="PF05181">
    <property type="entry name" value="XPA_C"/>
    <property type="match status" value="1"/>
</dbReference>
<feature type="region of interest" description="Disordered" evidence="10">
    <location>
        <begin position="378"/>
        <end position="398"/>
    </location>
</feature>
<dbReference type="GO" id="GO:0070914">
    <property type="term" value="P:UV-damage excision repair"/>
    <property type="evidence" value="ECO:0007669"/>
    <property type="project" value="TreeGrafter"/>
</dbReference>
<comment type="subcellular location">
    <subcellularLocation>
        <location evidence="1">Nucleus</location>
    </subcellularLocation>
</comment>
<evidence type="ECO:0000256" key="6">
    <source>
        <dbReference type="ARBA" id="ARBA00022833"/>
    </source>
</evidence>
<gene>
    <name evidence="12" type="ORF">Cboi02_000603800</name>
</gene>
<keyword evidence="8" id="KW-0234">DNA repair</keyword>
<evidence type="ECO:0000256" key="4">
    <source>
        <dbReference type="ARBA" id="ARBA00022763"/>
    </source>
</evidence>
<dbReference type="GO" id="GO:0006284">
    <property type="term" value="P:base-excision repair"/>
    <property type="evidence" value="ECO:0007669"/>
    <property type="project" value="TreeGrafter"/>
</dbReference>
<evidence type="ECO:0000313" key="13">
    <source>
        <dbReference type="Proteomes" id="UP001165120"/>
    </source>
</evidence>
<organism evidence="12 13">
    <name type="scientific">Candida boidinii</name>
    <name type="common">Yeast</name>
    <dbReference type="NCBI Taxonomy" id="5477"/>
    <lineage>
        <taxon>Eukaryota</taxon>
        <taxon>Fungi</taxon>
        <taxon>Dikarya</taxon>
        <taxon>Ascomycota</taxon>
        <taxon>Saccharomycotina</taxon>
        <taxon>Pichiomycetes</taxon>
        <taxon>Pichiales</taxon>
        <taxon>Pichiaceae</taxon>
        <taxon>Ogataea</taxon>
        <taxon>Ogataea/Candida clade</taxon>
    </lineage>
</organism>
<dbReference type="Pfam" id="PF01286">
    <property type="entry name" value="XPA_N"/>
    <property type="match status" value="1"/>
</dbReference>
<evidence type="ECO:0000256" key="7">
    <source>
        <dbReference type="ARBA" id="ARBA00023125"/>
    </source>
</evidence>
<feature type="compositionally biased region" description="Basic and acidic residues" evidence="10">
    <location>
        <begin position="84"/>
        <end position="100"/>
    </location>
</feature>
<feature type="region of interest" description="Disordered" evidence="10">
    <location>
        <begin position="23"/>
        <end position="127"/>
    </location>
</feature>
<comment type="similarity">
    <text evidence="2">Belongs to the XPA family.</text>
</comment>
<dbReference type="GO" id="GO:1901255">
    <property type="term" value="P:nucleotide-excision repair involved in interstrand cross-link repair"/>
    <property type="evidence" value="ECO:0007669"/>
    <property type="project" value="TreeGrafter"/>
</dbReference>
<dbReference type="InterPro" id="IPR000465">
    <property type="entry name" value="XPA/RAD14"/>
</dbReference>
<dbReference type="EMBL" id="BSXN01003401">
    <property type="protein sequence ID" value="GME79185.1"/>
    <property type="molecule type" value="Genomic_DNA"/>
</dbReference>
<keyword evidence="4" id="KW-0227">DNA damage</keyword>
<dbReference type="SUPFAM" id="SSF46955">
    <property type="entry name" value="Putative DNA-binding domain"/>
    <property type="match status" value="1"/>
</dbReference>
<dbReference type="PANTHER" id="PTHR10142:SF0">
    <property type="entry name" value="DNA REPAIR PROTEIN COMPLEMENTING XP-A CELLS"/>
    <property type="match status" value="1"/>
</dbReference>
<evidence type="ECO:0000259" key="11">
    <source>
        <dbReference type="Pfam" id="PF05181"/>
    </source>
</evidence>
<dbReference type="CDD" id="cd21077">
    <property type="entry name" value="DBD_Rad14"/>
    <property type="match status" value="1"/>
</dbReference>
<dbReference type="GO" id="GO:0000110">
    <property type="term" value="C:nucleotide-excision repair factor 1 complex"/>
    <property type="evidence" value="ECO:0007669"/>
    <property type="project" value="TreeGrafter"/>
</dbReference>
<dbReference type="GO" id="GO:0008270">
    <property type="term" value="F:zinc ion binding"/>
    <property type="evidence" value="ECO:0007669"/>
    <property type="project" value="UniProtKB-KW"/>
</dbReference>
<keyword evidence="3" id="KW-0479">Metal-binding</keyword>
<evidence type="ECO:0000256" key="9">
    <source>
        <dbReference type="ARBA" id="ARBA00023242"/>
    </source>
</evidence>
<comment type="caution">
    <text evidence="12">The sequence shown here is derived from an EMBL/GenBank/DDBJ whole genome shotgun (WGS) entry which is preliminary data.</text>
</comment>
<dbReference type="Gene3D" id="3.90.530.10">
    <property type="entry name" value="XPA C-terminal domain"/>
    <property type="match status" value="1"/>
</dbReference>
<evidence type="ECO:0000256" key="10">
    <source>
        <dbReference type="SAM" id="MobiDB-lite"/>
    </source>
</evidence>
<dbReference type="AlphaFoldDB" id="A0A9W6T7C6"/>
<evidence type="ECO:0000256" key="3">
    <source>
        <dbReference type="ARBA" id="ARBA00022723"/>
    </source>
</evidence>
<feature type="compositionally biased region" description="Polar residues" evidence="10">
    <location>
        <begin position="46"/>
        <end position="83"/>
    </location>
</feature>
<dbReference type="InterPro" id="IPR022656">
    <property type="entry name" value="XPA_C"/>
</dbReference>
<dbReference type="NCBIfam" id="TIGR00598">
    <property type="entry name" value="rad14"/>
    <property type="match status" value="1"/>
</dbReference>
<sequence length="417" mass="47835">MERQRIVAENRARALERIKQRQKNITNNNDVNRIESNPENKRQKISAGSGNSTDPGSSNSKIISGTNTFSTTVSNPGVVNRPTLTEEQKAIIERNRQKALERRRKRDEMENGSLRNASSQNPNVNSGISVRETVDSKVSGSIHVDANTNKIVRPLDRIIRPSVKKSDYIDYDLSTMKDTFGGFLGDSSSGDGKNGNPMEGKSLEEWKFEQNGKASSFLKDPAPPVDVENAPKCYECNSIEIDIQLYKNFGCRVCKKCIELKPEKYSLLTKTECREDYLLTDPELKDEALFKRIVKDNPYSGTYSKMQLFLRYQIEEYAYKKWGGGEGLDKEWLRREEMRVKRRDKKFETKLNDMKKKMRAEEFTRKIRKFNQRHEHEWSEPLGINSDENGDSGSGGNSNLIKRRCLQCGMETEEIIM</sequence>
<evidence type="ECO:0000256" key="1">
    <source>
        <dbReference type="ARBA" id="ARBA00004123"/>
    </source>
</evidence>
<evidence type="ECO:0000256" key="8">
    <source>
        <dbReference type="ARBA" id="ARBA00023204"/>
    </source>
</evidence>
<keyword evidence="9" id="KW-0539">Nucleus</keyword>
<keyword evidence="7" id="KW-0238">DNA-binding</keyword>
<evidence type="ECO:0000256" key="5">
    <source>
        <dbReference type="ARBA" id="ARBA00022771"/>
    </source>
</evidence>
<dbReference type="Proteomes" id="UP001165120">
    <property type="component" value="Unassembled WGS sequence"/>
</dbReference>
<feature type="domain" description="XPA C-terminal" evidence="11">
    <location>
        <begin position="264"/>
        <end position="314"/>
    </location>
</feature>
<feature type="compositionally biased region" description="Polar residues" evidence="10">
    <location>
        <begin position="113"/>
        <end position="127"/>
    </location>
</feature>
<dbReference type="GO" id="GO:0000715">
    <property type="term" value="P:nucleotide-excision repair, DNA damage recognition"/>
    <property type="evidence" value="ECO:0007669"/>
    <property type="project" value="TreeGrafter"/>
</dbReference>
<evidence type="ECO:0000256" key="2">
    <source>
        <dbReference type="ARBA" id="ARBA00005548"/>
    </source>
</evidence>
<accession>A0A9W6T7C6</accession>
<dbReference type="InterPro" id="IPR009061">
    <property type="entry name" value="DNA-bd_dom_put_sf"/>
</dbReference>